<gene>
    <name evidence="2" type="ORF">ANCDUO_19161</name>
</gene>
<dbReference type="AlphaFoldDB" id="A0A0C2CLU5"/>
<sequence>MARRHQITTEYEDDMPGNPIIIAMPQSFSRVLKDVNEPPTVKFIVYSHFGDMADQLNKLPISSSIVWVWPNNMPTSRDMILVQQAVERHLQCGGTLDLIPPPFENSREKDWRRIAEVCREMAQFLTGPARGFDARIIDYYSTIRDEVPIKHPAISLGVCPRKGEDRFIAWQIVVFLKQLAETVSGSLILPEFTLKQRTPKEPRSKDEPSTSRGMPAAEKKELKRKPEVFYLKDVKKKRHEFDHLMKQTGRRDRQGRHKPSEPASPRRGV</sequence>
<evidence type="ECO:0000256" key="1">
    <source>
        <dbReference type="SAM" id="MobiDB-lite"/>
    </source>
</evidence>
<feature type="region of interest" description="Disordered" evidence="1">
    <location>
        <begin position="197"/>
        <end position="224"/>
    </location>
</feature>
<evidence type="ECO:0000313" key="2">
    <source>
        <dbReference type="EMBL" id="KIH50757.1"/>
    </source>
</evidence>
<proteinExistence type="predicted"/>
<evidence type="ECO:0000313" key="3">
    <source>
        <dbReference type="Proteomes" id="UP000054047"/>
    </source>
</evidence>
<protein>
    <submittedName>
        <fullName evidence="2">Uncharacterized protein</fullName>
    </submittedName>
</protein>
<dbReference type="Proteomes" id="UP000054047">
    <property type="component" value="Unassembled WGS sequence"/>
</dbReference>
<keyword evidence="3" id="KW-1185">Reference proteome</keyword>
<reference evidence="2 3" key="1">
    <citation type="submission" date="2013-12" db="EMBL/GenBank/DDBJ databases">
        <title>Draft genome of the parsitic nematode Ancylostoma duodenale.</title>
        <authorList>
            <person name="Mitreva M."/>
        </authorList>
    </citation>
    <scope>NUCLEOTIDE SEQUENCE [LARGE SCALE GENOMIC DNA]</scope>
    <source>
        <strain evidence="2 3">Zhejiang</strain>
    </source>
</reference>
<feature type="compositionally biased region" description="Basic and acidic residues" evidence="1">
    <location>
        <begin position="198"/>
        <end position="209"/>
    </location>
</feature>
<feature type="region of interest" description="Disordered" evidence="1">
    <location>
        <begin position="239"/>
        <end position="269"/>
    </location>
</feature>
<organism evidence="2 3">
    <name type="scientific">Ancylostoma duodenale</name>
    <dbReference type="NCBI Taxonomy" id="51022"/>
    <lineage>
        <taxon>Eukaryota</taxon>
        <taxon>Metazoa</taxon>
        <taxon>Ecdysozoa</taxon>
        <taxon>Nematoda</taxon>
        <taxon>Chromadorea</taxon>
        <taxon>Rhabditida</taxon>
        <taxon>Rhabditina</taxon>
        <taxon>Rhabditomorpha</taxon>
        <taxon>Strongyloidea</taxon>
        <taxon>Ancylostomatidae</taxon>
        <taxon>Ancylostomatinae</taxon>
        <taxon>Ancylostoma</taxon>
    </lineage>
</organism>
<accession>A0A0C2CLU5</accession>
<dbReference type="EMBL" id="KN748755">
    <property type="protein sequence ID" value="KIH50757.1"/>
    <property type="molecule type" value="Genomic_DNA"/>
</dbReference>
<dbReference type="OrthoDB" id="5867989at2759"/>
<feature type="compositionally biased region" description="Basic and acidic residues" evidence="1">
    <location>
        <begin position="239"/>
        <end position="252"/>
    </location>
</feature>
<name>A0A0C2CLU5_9BILA</name>